<dbReference type="Gene3D" id="2.40.360.10">
    <property type="entry name" value="YmcC-like"/>
    <property type="match status" value="1"/>
</dbReference>
<dbReference type="SUPFAM" id="SSF159270">
    <property type="entry name" value="YmcC-like"/>
    <property type="match status" value="1"/>
</dbReference>
<feature type="chain" id="PRO_5045325765" evidence="1">
    <location>
        <begin position="19"/>
        <end position="219"/>
    </location>
</feature>
<accession>A0ABS9CYT9</accession>
<dbReference type="InterPro" id="IPR021308">
    <property type="entry name" value="GfcB"/>
</dbReference>
<protein>
    <submittedName>
        <fullName evidence="2">YjbF family lipoprotein</fullName>
    </submittedName>
</protein>
<dbReference type="PROSITE" id="PS51257">
    <property type="entry name" value="PROKAR_LIPOPROTEIN"/>
    <property type="match status" value="1"/>
</dbReference>
<evidence type="ECO:0000256" key="1">
    <source>
        <dbReference type="SAM" id="SignalP"/>
    </source>
</evidence>
<keyword evidence="3" id="KW-1185">Reference proteome</keyword>
<dbReference type="RefSeq" id="WP_235225604.1">
    <property type="nucleotide sequence ID" value="NZ_JAKGAQ010000002.1"/>
</dbReference>
<organism evidence="2 3">
    <name type="scientific">Octadecabacter dasysiphoniae</name>
    <dbReference type="NCBI Taxonomy" id="2909341"/>
    <lineage>
        <taxon>Bacteria</taxon>
        <taxon>Pseudomonadati</taxon>
        <taxon>Pseudomonadota</taxon>
        <taxon>Alphaproteobacteria</taxon>
        <taxon>Rhodobacterales</taxon>
        <taxon>Roseobacteraceae</taxon>
        <taxon>Octadecabacter</taxon>
    </lineage>
</organism>
<gene>
    <name evidence="2" type="ORF">L0664_09700</name>
</gene>
<dbReference type="InterPro" id="IPR023373">
    <property type="entry name" value="YmcC_sf"/>
</dbReference>
<reference evidence="2 3" key="1">
    <citation type="submission" date="2022-01" db="EMBL/GenBank/DDBJ databases">
        <title>Octadecabacter sp. nov., isolated from a marine alga.</title>
        <authorList>
            <person name="Jin M.S."/>
            <person name="Kim H.M."/>
            <person name="Han D.M."/>
            <person name="Jung J.J."/>
            <person name="Jeon C.O."/>
        </authorList>
    </citation>
    <scope>NUCLEOTIDE SEQUENCE [LARGE SCALE GENOMIC DNA]</scope>
    <source>
        <strain evidence="2 3">G9-8</strain>
    </source>
</reference>
<evidence type="ECO:0000313" key="3">
    <source>
        <dbReference type="Proteomes" id="UP001200557"/>
    </source>
</evidence>
<feature type="signal peptide" evidence="1">
    <location>
        <begin position="1"/>
        <end position="18"/>
    </location>
</feature>
<dbReference type="Pfam" id="PF11102">
    <property type="entry name" value="YjbF"/>
    <property type="match status" value="1"/>
</dbReference>
<comment type="caution">
    <text evidence="2">The sequence shown here is derived from an EMBL/GenBank/DDBJ whole genome shotgun (WGS) entry which is preliminary data.</text>
</comment>
<dbReference type="Proteomes" id="UP001200557">
    <property type="component" value="Unassembled WGS sequence"/>
</dbReference>
<dbReference type="EMBL" id="JAKGAQ010000002">
    <property type="protein sequence ID" value="MCF2871336.1"/>
    <property type="molecule type" value="Genomic_DNA"/>
</dbReference>
<evidence type="ECO:0000313" key="2">
    <source>
        <dbReference type="EMBL" id="MCF2871336.1"/>
    </source>
</evidence>
<keyword evidence="1" id="KW-0732">Signal</keyword>
<keyword evidence="2" id="KW-0449">Lipoprotein</keyword>
<sequence length="219" mass="23478">MKKTLITGLLGATLALVAACGPLQEGNRAVSLLSGVFGSLSGADDSPSEGGVAMTRAVIEAQEADLLRVSIISRDATAILLKVATNGSKVTWASQDGLSLAFDRGLLVASRGFGDDLMGTDISSAVASLRGGGNHLRTLDFLNGLDEIERRTFQCSTVVTGSESLTIVERTYQTTVLEETCTDSNFGFKNTYWRDRDGTIWQSRQWISVQTGYLGYQRL</sequence>
<proteinExistence type="predicted"/>
<name>A0ABS9CYT9_9RHOB</name>